<dbReference type="EMBL" id="CAIX01000315">
    <property type="protein sequence ID" value="CCI49590.1"/>
    <property type="molecule type" value="Genomic_DNA"/>
</dbReference>
<dbReference type="AlphaFoldDB" id="A0A024GRP7"/>
<evidence type="ECO:0000313" key="1">
    <source>
        <dbReference type="EMBL" id="CCI49590.1"/>
    </source>
</evidence>
<accession>A0A024GRP7</accession>
<dbReference type="Proteomes" id="UP000053237">
    <property type="component" value="Unassembled WGS sequence"/>
</dbReference>
<keyword evidence="2" id="KW-1185">Reference proteome</keyword>
<proteinExistence type="predicted"/>
<gene>
    <name evidence="1" type="ORF">BN9_109450</name>
</gene>
<comment type="caution">
    <text evidence="1">The sequence shown here is derived from an EMBL/GenBank/DDBJ whole genome shotgun (WGS) entry which is preliminary data.</text>
</comment>
<reference evidence="1 2" key="1">
    <citation type="submission" date="2012-05" db="EMBL/GenBank/DDBJ databases">
        <title>Recombination and specialization in a pathogen metapopulation.</title>
        <authorList>
            <person name="Gardiner A."/>
            <person name="Kemen E."/>
            <person name="Schultz-Larsen T."/>
            <person name="MacLean D."/>
            <person name="Van Oosterhout C."/>
            <person name="Jones J.D.G."/>
        </authorList>
    </citation>
    <scope>NUCLEOTIDE SEQUENCE [LARGE SCALE GENOMIC DNA]</scope>
    <source>
        <strain evidence="1 2">Ac Nc2</strain>
    </source>
</reference>
<sequence>MPPPFPPRSPHHSSLWRYFLRITQQSARQFDIWLYDNIGGLPGTKEQKKAATAPIYIDLWQYSFLEHVKIFRFACKMYIKSFEHLKNPSYEIENVKEEFVSAIKGVQSQAHSNLDFLHSEYQKSGKLSNNITYITETVNSNRKILEQELEHSNLKSLFQVAQTQIEDHRSRLNPIATLKENIGTLKHAAEEGKTEAMKMEKKDLLSLKEIAQSWIADKLLVAHSVLMAFIDGYRIGKKEEMERKDSILVTFAKETVKEHSHVVKEQLEKFLEPNKESKSAKIK</sequence>
<evidence type="ECO:0000313" key="2">
    <source>
        <dbReference type="Proteomes" id="UP000053237"/>
    </source>
</evidence>
<name>A0A024GRP7_9STRA</name>
<organism evidence="1 2">
    <name type="scientific">Albugo candida</name>
    <dbReference type="NCBI Taxonomy" id="65357"/>
    <lineage>
        <taxon>Eukaryota</taxon>
        <taxon>Sar</taxon>
        <taxon>Stramenopiles</taxon>
        <taxon>Oomycota</taxon>
        <taxon>Peronosporomycetes</taxon>
        <taxon>Albuginales</taxon>
        <taxon>Albuginaceae</taxon>
        <taxon>Albugo</taxon>
    </lineage>
</organism>
<dbReference type="OrthoDB" id="65419at2759"/>
<protein>
    <submittedName>
        <fullName evidence="1">Uncharacterized protein</fullName>
    </submittedName>
</protein>
<dbReference type="InParanoid" id="A0A024GRP7"/>